<dbReference type="AlphaFoldDB" id="A0AAV4GQU1"/>
<protein>
    <submittedName>
        <fullName evidence="1">Uncharacterized protein</fullName>
    </submittedName>
</protein>
<name>A0AAV4GQU1_9GAST</name>
<evidence type="ECO:0000313" key="2">
    <source>
        <dbReference type="Proteomes" id="UP000762676"/>
    </source>
</evidence>
<evidence type="ECO:0000313" key="1">
    <source>
        <dbReference type="EMBL" id="GFR87934.1"/>
    </source>
</evidence>
<dbReference type="Proteomes" id="UP000762676">
    <property type="component" value="Unassembled WGS sequence"/>
</dbReference>
<comment type="caution">
    <text evidence="1">The sequence shown here is derived from an EMBL/GenBank/DDBJ whole genome shotgun (WGS) entry which is preliminary data.</text>
</comment>
<reference evidence="1 2" key="1">
    <citation type="journal article" date="2021" name="Elife">
        <title>Chloroplast acquisition without the gene transfer in kleptoplastic sea slugs, Plakobranchus ocellatus.</title>
        <authorList>
            <person name="Maeda T."/>
            <person name="Takahashi S."/>
            <person name="Yoshida T."/>
            <person name="Shimamura S."/>
            <person name="Takaki Y."/>
            <person name="Nagai Y."/>
            <person name="Toyoda A."/>
            <person name="Suzuki Y."/>
            <person name="Arimoto A."/>
            <person name="Ishii H."/>
            <person name="Satoh N."/>
            <person name="Nishiyama T."/>
            <person name="Hasebe M."/>
            <person name="Maruyama T."/>
            <person name="Minagawa J."/>
            <person name="Obokata J."/>
            <person name="Shigenobu S."/>
        </authorList>
    </citation>
    <scope>NUCLEOTIDE SEQUENCE [LARGE SCALE GENOMIC DNA]</scope>
</reference>
<dbReference type="EMBL" id="BMAT01012202">
    <property type="protein sequence ID" value="GFR87934.1"/>
    <property type="molecule type" value="Genomic_DNA"/>
</dbReference>
<keyword evidence="2" id="KW-1185">Reference proteome</keyword>
<gene>
    <name evidence="1" type="ORF">ElyMa_006089300</name>
</gene>
<accession>A0AAV4GQU1</accession>
<organism evidence="1 2">
    <name type="scientific">Elysia marginata</name>
    <dbReference type="NCBI Taxonomy" id="1093978"/>
    <lineage>
        <taxon>Eukaryota</taxon>
        <taxon>Metazoa</taxon>
        <taxon>Spiralia</taxon>
        <taxon>Lophotrochozoa</taxon>
        <taxon>Mollusca</taxon>
        <taxon>Gastropoda</taxon>
        <taxon>Heterobranchia</taxon>
        <taxon>Euthyneura</taxon>
        <taxon>Panpulmonata</taxon>
        <taxon>Sacoglossa</taxon>
        <taxon>Placobranchoidea</taxon>
        <taxon>Plakobranchidae</taxon>
        <taxon>Elysia</taxon>
    </lineage>
</organism>
<proteinExistence type="predicted"/>
<sequence>MADGLTGPVSQSSPVKTTLSLGYHYVIRYRRRRARSLIYVAILYRPKVKPIKAKAYTLSRTATEKPHRLFAPLLEAVRKRPLSANTGRGGNLPLTDGAGPGNRTKLVSVIKPKRAPFLCRINRVRPIAV</sequence>